<accession>A0A7R8WES9</accession>
<dbReference type="SUPFAM" id="SSF56436">
    <property type="entry name" value="C-type lectin-like"/>
    <property type="match status" value="2"/>
</dbReference>
<protein>
    <submittedName>
        <fullName evidence="2">Uncharacterized protein</fullName>
    </submittedName>
</protein>
<dbReference type="SMART" id="SM00034">
    <property type="entry name" value="CLECT"/>
    <property type="match status" value="1"/>
</dbReference>
<evidence type="ECO:0000256" key="1">
    <source>
        <dbReference type="SAM" id="MobiDB-lite"/>
    </source>
</evidence>
<dbReference type="InterPro" id="IPR001304">
    <property type="entry name" value="C-type_lectin-like"/>
</dbReference>
<feature type="non-terminal residue" evidence="2">
    <location>
        <position position="893"/>
    </location>
</feature>
<dbReference type="Pfam" id="PF00059">
    <property type="entry name" value="Lectin_C"/>
    <property type="match status" value="1"/>
</dbReference>
<dbReference type="InterPro" id="IPR016186">
    <property type="entry name" value="C-type_lectin-like/link_sf"/>
</dbReference>
<feature type="non-terminal residue" evidence="2">
    <location>
        <position position="1"/>
    </location>
</feature>
<dbReference type="CDD" id="cd00037">
    <property type="entry name" value="CLECT"/>
    <property type="match status" value="1"/>
</dbReference>
<organism evidence="2">
    <name type="scientific">Cyprideis torosa</name>
    <dbReference type="NCBI Taxonomy" id="163714"/>
    <lineage>
        <taxon>Eukaryota</taxon>
        <taxon>Metazoa</taxon>
        <taxon>Ecdysozoa</taxon>
        <taxon>Arthropoda</taxon>
        <taxon>Crustacea</taxon>
        <taxon>Oligostraca</taxon>
        <taxon>Ostracoda</taxon>
        <taxon>Podocopa</taxon>
        <taxon>Podocopida</taxon>
        <taxon>Cytherocopina</taxon>
        <taxon>Cytheroidea</taxon>
        <taxon>Cytherideidae</taxon>
        <taxon>Cyprideis</taxon>
    </lineage>
</organism>
<reference evidence="2" key="1">
    <citation type="submission" date="2020-11" db="EMBL/GenBank/DDBJ databases">
        <authorList>
            <person name="Tran Van P."/>
        </authorList>
    </citation>
    <scope>NUCLEOTIDE SEQUENCE</scope>
</reference>
<evidence type="ECO:0000313" key="2">
    <source>
        <dbReference type="EMBL" id="CAD7230327.1"/>
    </source>
</evidence>
<dbReference type="InterPro" id="IPR016187">
    <property type="entry name" value="CTDL_fold"/>
</dbReference>
<feature type="compositionally biased region" description="Low complexity" evidence="1">
    <location>
        <begin position="800"/>
        <end position="816"/>
    </location>
</feature>
<feature type="region of interest" description="Disordered" evidence="1">
    <location>
        <begin position="800"/>
        <end position="830"/>
    </location>
</feature>
<proteinExistence type="predicted"/>
<dbReference type="AlphaFoldDB" id="A0A7R8WES9"/>
<sequence length="893" mass="99017">CQSSVEISFCNATYDYSGTSGPPFAKGSIATITCHTNQLQAECLGEPYGWYIGDNAFDKCQGCSNSLPQIPCSQPRSSEIKSSYCRGERIQYITIVTNVTFIGASCEGLDQWTIYELPKPAGVSSIFSYNERCFYIPAEAELDWLSSETYCQDKFNGSIALPESQELIDKACAVAVEADIKRKLWVGPNIMGVDYICDDSKDPNECLSFWKYPNNTEIPSGLFTDAKTPNKDQKKMCLIIETNKLKIKNENCDKDDKIPLCEVNYLHSVNSGCMSGINLQNSTNTTFTYAYENESGTVYPRGSTANVTCTIDVLNCQRTFQAECGGRYGWYFKLFNMSHLEFCEPCADCDYSPPDPTPCTRLVKPFVEGLPYSHGDAVQYEILGKPELVVSAICNDGYWEFPGIPQEFLEFDGKCYFLSPNTTTFIDAAKACRQLVDGHLAYPESRDQLYAIQNHSSTELERYYMAPHTTNVVHSCATPEECSTSWTYPNGTNISLTLFTPTENEPDATARCIELFDLDGLRTAPCNESKHFVCMIDESQSFVEEPGDCLYPPPKTPCGIKAEEIHQAPYEEGENFKFTCPDGSEANATCMNGTWVGGCEEYPHVFAIGDECYLVRRQMDTIENQALFCNNLSQGYLAPANSYNVSLADLLEPSDRLFLGTQLTSNQDAYTCEPQTCASLWTEENNGTWQVTHNGAKKACLVLDRNGLASYQCQEKAFALCRVFSGSENSRCGELPYVTDHVTTNQLKDFGTRIDVDYSCPCDNGTGTVPAVCLGHPVGWLFPQGIHICETCTTTESTTMETSTDSTTLPSTTDNPPSTPILDYSTSTPNSVGSTTALSVNLRLRIRRKVEQIPADLSECETRWLFNGMTILGFGKEVVAALERMRWAGQGGR</sequence>
<dbReference type="Gene3D" id="3.10.100.10">
    <property type="entry name" value="Mannose-Binding Protein A, subunit A"/>
    <property type="match status" value="2"/>
</dbReference>
<dbReference type="EMBL" id="OB662616">
    <property type="protein sequence ID" value="CAD7230327.1"/>
    <property type="molecule type" value="Genomic_DNA"/>
</dbReference>
<gene>
    <name evidence="2" type="ORF">CTOB1V02_LOCUS8188</name>
</gene>
<dbReference type="PROSITE" id="PS50041">
    <property type="entry name" value="C_TYPE_LECTIN_2"/>
    <property type="match status" value="1"/>
</dbReference>
<name>A0A7R8WES9_9CRUS</name>